<comment type="caution">
    <text evidence="2">The sequence shown here is derived from an EMBL/GenBank/DDBJ whole genome shotgun (WGS) entry which is preliminary data.</text>
</comment>
<dbReference type="Proteomes" id="UP000317155">
    <property type="component" value="Unassembled WGS sequence"/>
</dbReference>
<protein>
    <submittedName>
        <fullName evidence="2">Uncharacterized protein</fullName>
    </submittedName>
</protein>
<sequence>MRAVVMKRKRLATLLCSLLLPALVITGCARPTERLGSIPAPPESGRLRVYFKVISSGDPRFGWKQTEAQAETKLAPIIARVLDSSKVCELVDGADLATVAGGQPEAANYWLRDDRRLAREVGRALHADYGILMERHLGSFTAVRYLLINVHTGAVFEVSSLALPAVQVENFFRKNAVATWKKLYRMARKDLLRAALDKGAGRLPTTAGAPVHVVESAEPEPEALALPVAAANLPTLAVYDFAAVEPLRTAAVILADALREELLRHGKVLLVNRENLNQVLQELAVGQLGLNDESRAVEVGKALAAGQIVAGHLGALGESAVLTAKRIEVESQKTAALASARAAQGKEDRLLEGMEDLARELVKGL</sequence>
<dbReference type="Gene3D" id="3.40.50.10610">
    <property type="entry name" value="ABC-type transport auxiliary lipoprotein component"/>
    <property type="match status" value="1"/>
</dbReference>
<dbReference type="GO" id="GO:0030288">
    <property type="term" value="C:outer membrane-bounded periplasmic space"/>
    <property type="evidence" value="ECO:0007669"/>
    <property type="project" value="InterPro"/>
</dbReference>
<dbReference type="PROSITE" id="PS51257">
    <property type="entry name" value="PROKAR_LIPOPROTEIN"/>
    <property type="match status" value="1"/>
</dbReference>
<keyword evidence="3" id="KW-1185">Reference proteome</keyword>
<dbReference type="Pfam" id="PF03783">
    <property type="entry name" value="CsgG"/>
    <property type="match status" value="1"/>
</dbReference>
<reference evidence="2 3" key="1">
    <citation type="submission" date="2019-07" db="EMBL/GenBank/DDBJ databases">
        <title>Insights of Desulfuromonas acetexigens electromicrobiology.</title>
        <authorList>
            <person name="Katuri K."/>
            <person name="Sapireddy V."/>
            <person name="Shaw D.R."/>
            <person name="Saikaly P."/>
        </authorList>
    </citation>
    <scope>NUCLEOTIDE SEQUENCE [LARGE SCALE GENOMIC DNA]</scope>
    <source>
        <strain evidence="2 3">2873</strain>
    </source>
</reference>
<organism evidence="2 3">
    <name type="scientific">Trichloromonas acetexigens</name>
    <dbReference type="NCBI Taxonomy" id="38815"/>
    <lineage>
        <taxon>Bacteria</taxon>
        <taxon>Pseudomonadati</taxon>
        <taxon>Thermodesulfobacteriota</taxon>
        <taxon>Desulfuromonadia</taxon>
        <taxon>Desulfuromonadales</taxon>
        <taxon>Trichloromonadaceae</taxon>
        <taxon>Trichloromonas</taxon>
    </lineage>
</organism>
<dbReference type="EMBL" id="VJVV01000009">
    <property type="protein sequence ID" value="TRO79716.1"/>
    <property type="molecule type" value="Genomic_DNA"/>
</dbReference>
<evidence type="ECO:0000313" key="3">
    <source>
        <dbReference type="Proteomes" id="UP000317155"/>
    </source>
</evidence>
<proteinExistence type="predicted"/>
<accession>A0A550J939</accession>
<evidence type="ECO:0000313" key="2">
    <source>
        <dbReference type="EMBL" id="TRO79716.1"/>
    </source>
</evidence>
<evidence type="ECO:0000256" key="1">
    <source>
        <dbReference type="SAM" id="SignalP"/>
    </source>
</evidence>
<dbReference type="InterPro" id="IPR005534">
    <property type="entry name" value="Curli_assmbl/transp-comp_CsgG"/>
</dbReference>
<keyword evidence="1" id="KW-0732">Signal</keyword>
<feature type="chain" id="PRO_5021917207" evidence="1">
    <location>
        <begin position="30"/>
        <end position="365"/>
    </location>
</feature>
<name>A0A550J939_9BACT</name>
<dbReference type="AlphaFoldDB" id="A0A550J939"/>
<gene>
    <name evidence="2" type="ORF">FL622_12455</name>
</gene>
<feature type="signal peptide" evidence="1">
    <location>
        <begin position="1"/>
        <end position="29"/>
    </location>
</feature>